<accession>A0ABS2QC47</accession>
<feature type="transmembrane region" description="Helical" evidence="6">
    <location>
        <begin position="727"/>
        <end position="748"/>
    </location>
</feature>
<feature type="transmembrane region" description="Helical" evidence="6">
    <location>
        <begin position="357"/>
        <end position="376"/>
    </location>
</feature>
<dbReference type="Pfam" id="PF03176">
    <property type="entry name" value="MMPL"/>
    <property type="match status" value="2"/>
</dbReference>
<feature type="domain" description="SSD" evidence="7">
    <location>
        <begin position="722"/>
        <end position="852"/>
    </location>
</feature>
<comment type="subcellular location">
    <subcellularLocation>
        <location evidence="1">Cell membrane</location>
        <topology evidence="1">Multi-pass membrane protein</topology>
    </subcellularLocation>
</comment>
<evidence type="ECO:0000313" key="8">
    <source>
        <dbReference type="EMBL" id="MBM7659221.1"/>
    </source>
</evidence>
<keyword evidence="2" id="KW-1003">Cell membrane</keyword>
<dbReference type="PANTHER" id="PTHR33406:SF13">
    <property type="entry name" value="MEMBRANE PROTEIN YDFJ"/>
    <property type="match status" value="1"/>
</dbReference>
<proteinExistence type="predicted"/>
<feature type="transmembrane region" description="Helical" evidence="6">
    <location>
        <begin position="20"/>
        <end position="39"/>
    </location>
</feature>
<dbReference type="Proteomes" id="UP000823201">
    <property type="component" value="Unassembled WGS sequence"/>
</dbReference>
<reference evidence="8 9" key="1">
    <citation type="submission" date="2021-01" db="EMBL/GenBank/DDBJ databases">
        <title>Genomic Encyclopedia of Type Strains, Phase IV (KMG-IV): sequencing the most valuable type-strain genomes for metagenomic binning, comparative biology and taxonomic classification.</title>
        <authorList>
            <person name="Goeker M."/>
        </authorList>
    </citation>
    <scope>NUCLEOTIDE SEQUENCE [LARGE SCALE GENOMIC DNA]</scope>
    <source>
        <strain evidence="8 9">DSM 100968</strain>
    </source>
</reference>
<dbReference type="RefSeq" id="WP_205007756.1">
    <property type="nucleotide sequence ID" value="NZ_CBCRXA010000017.1"/>
</dbReference>
<dbReference type="SUPFAM" id="SSF82866">
    <property type="entry name" value="Multidrug efflux transporter AcrB transmembrane domain"/>
    <property type="match status" value="2"/>
</dbReference>
<sequence>MQTIFISVATLINRHAKPVIASILVVTILFACGLSRLHLQMGNDSFVKPSSPIYQHTLIFQHHFGGDSYYILLKGKKELLISKETARAVRRFSAQALRMQHINGATSYVTVLDAILANGERGDTILDSRQLAATVLSFLNKKQEQTLQQEVFQQLSRQQKIKMEDKLLHLLTPRQILQIIHKLQNEQLIRQPRQSADQLAMVNGLLTDDQKHRLLHAAAALLSDRQRLSVQRQFVHALPGVRRMNSALLQRLIFSDHGRVVQPLRPLLPQNGRYALIVLQTSGNTDLSTDVKMSHEISQLIQKNGFDKRLSVKAAGPPAVLGQLVPLALKTIILVLCLSLALMLLILLFVFHVRRRLLSAGLVLIGNIWTFGLMGWCGVPITLATMAAMPVIIGLGTDFGVQLHNRYEEEYRKQADAALAVSQAIQHMGPAVGIAVFIMALSFLTLLYSEAPIMQQFGVTLAVGVVFCYLISLTLLFAILRLLDHKNKPLLSERSNYFIAARLNALTGSVGKAPIPILALAALLAVAGFYSEQSIPLETNFQKLIPQHLPALDQTNQLQRIAGSSIYLTYLISARDVTAPAALHAIEHFGRIEQNKHREIEAVTSLPALLTKLTPSVPKKYVSVASRMRQLPAPVRQKLLSGDHHFATVQFRVNQNLPAADLLRVMNQISSDRQTYAGIRAVPAGPEVMMLQGMDNIGAHHLLLIAAGLASSFIGLLVVYRRLKYAFYPLLPILFVLGYSPGTLQLLGLSYNPITITLSALVLGIGTEFTILIIERYREEKKRGIAATQAIQTAVCNVGQAIMVSGLTVIGGFSTLTMTGFPMLNAFGVITVLDTAYSLLSALIVLPALMFLFQSKQGVLQ</sequence>
<organism evidence="8 9">
    <name type="scientific">Sporolactobacillus spathodeae</name>
    <dbReference type="NCBI Taxonomy" id="1465502"/>
    <lineage>
        <taxon>Bacteria</taxon>
        <taxon>Bacillati</taxon>
        <taxon>Bacillota</taxon>
        <taxon>Bacilli</taxon>
        <taxon>Bacillales</taxon>
        <taxon>Sporolactobacillaceae</taxon>
        <taxon>Sporolactobacillus</taxon>
    </lineage>
</organism>
<dbReference type="PRINTS" id="PR00702">
    <property type="entry name" value="ACRIFLAVINRP"/>
</dbReference>
<dbReference type="Gene3D" id="1.20.1640.10">
    <property type="entry name" value="Multidrug efflux transporter AcrB transmembrane domain"/>
    <property type="match status" value="2"/>
</dbReference>
<comment type="caution">
    <text evidence="8">The sequence shown here is derived from an EMBL/GenBank/DDBJ whole genome shotgun (WGS) entry which is preliminary data.</text>
</comment>
<evidence type="ECO:0000259" key="7">
    <source>
        <dbReference type="PROSITE" id="PS50156"/>
    </source>
</evidence>
<protein>
    <submittedName>
        <fullName evidence="8">Hydrophobe/amphiphile efflux-3 (HAE3) family protein</fullName>
    </submittedName>
</protein>
<evidence type="ECO:0000256" key="5">
    <source>
        <dbReference type="ARBA" id="ARBA00023136"/>
    </source>
</evidence>
<dbReference type="InterPro" id="IPR004869">
    <property type="entry name" value="MMPL_dom"/>
</dbReference>
<dbReference type="InterPro" id="IPR000731">
    <property type="entry name" value="SSD"/>
</dbReference>
<gene>
    <name evidence="8" type="ORF">JOC27_002727</name>
</gene>
<evidence type="ECO:0000256" key="2">
    <source>
        <dbReference type="ARBA" id="ARBA00022475"/>
    </source>
</evidence>
<keyword evidence="3 6" id="KW-0812">Transmembrane</keyword>
<evidence type="ECO:0000256" key="6">
    <source>
        <dbReference type="SAM" id="Phobius"/>
    </source>
</evidence>
<feature type="transmembrane region" description="Helical" evidence="6">
    <location>
        <begin position="461"/>
        <end position="483"/>
    </location>
</feature>
<dbReference type="EMBL" id="JAFBEV010000045">
    <property type="protein sequence ID" value="MBM7659221.1"/>
    <property type="molecule type" value="Genomic_DNA"/>
</dbReference>
<dbReference type="PANTHER" id="PTHR33406">
    <property type="entry name" value="MEMBRANE PROTEIN MJ1562-RELATED"/>
    <property type="match status" value="1"/>
</dbReference>
<feature type="transmembrane region" description="Helical" evidence="6">
    <location>
        <begin position="794"/>
        <end position="816"/>
    </location>
</feature>
<dbReference type="InterPro" id="IPR001036">
    <property type="entry name" value="Acrflvin-R"/>
</dbReference>
<evidence type="ECO:0000256" key="1">
    <source>
        <dbReference type="ARBA" id="ARBA00004651"/>
    </source>
</evidence>
<keyword evidence="4 6" id="KW-1133">Transmembrane helix</keyword>
<keyword evidence="9" id="KW-1185">Reference proteome</keyword>
<feature type="transmembrane region" description="Helical" evidence="6">
    <location>
        <begin position="431"/>
        <end position="449"/>
    </location>
</feature>
<dbReference type="NCBIfam" id="TIGR00921">
    <property type="entry name" value="2A067"/>
    <property type="match status" value="1"/>
</dbReference>
<feature type="domain" description="SSD" evidence="7">
    <location>
        <begin position="363"/>
        <end position="482"/>
    </location>
</feature>
<feature type="transmembrane region" description="Helical" evidence="6">
    <location>
        <begin position="327"/>
        <end position="350"/>
    </location>
</feature>
<evidence type="ECO:0000256" key="3">
    <source>
        <dbReference type="ARBA" id="ARBA00022692"/>
    </source>
</evidence>
<feature type="transmembrane region" description="Helical" evidence="6">
    <location>
        <begin position="699"/>
        <end position="720"/>
    </location>
</feature>
<feature type="transmembrane region" description="Helical" evidence="6">
    <location>
        <begin position="754"/>
        <end position="774"/>
    </location>
</feature>
<dbReference type="InterPro" id="IPR050545">
    <property type="entry name" value="Mycobact_MmpL"/>
</dbReference>
<name>A0ABS2QC47_9BACL</name>
<dbReference type="PROSITE" id="PS50156">
    <property type="entry name" value="SSD"/>
    <property type="match status" value="2"/>
</dbReference>
<evidence type="ECO:0000313" key="9">
    <source>
        <dbReference type="Proteomes" id="UP000823201"/>
    </source>
</evidence>
<evidence type="ECO:0000256" key="4">
    <source>
        <dbReference type="ARBA" id="ARBA00022989"/>
    </source>
</evidence>
<keyword evidence="5 6" id="KW-0472">Membrane</keyword>
<feature type="transmembrane region" description="Helical" evidence="6">
    <location>
        <begin position="836"/>
        <end position="853"/>
    </location>
</feature>